<dbReference type="InterPro" id="IPR001304">
    <property type="entry name" value="C-type_lectin-like"/>
</dbReference>
<accession>A0AAN8L3B1</accession>
<keyword evidence="1" id="KW-0732">Signal</keyword>
<dbReference type="Pfam" id="PF00059">
    <property type="entry name" value="Lectin_C"/>
    <property type="match status" value="1"/>
</dbReference>
<comment type="caution">
    <text evidence="3">The sequence shown here is derived from an EMBL/GenBank/DDBJ whole genome shotgun (WGS) entry which is preliminary data.</text>
</comment>
<feature type="domain" description="C-type lectin" evidence="2">
    <location>
        <begin position="53"/>
        <end position="170"/>
    </location>
</feature>
<dbReference type="Proteomes" id="UP001356427">
    <property type="component" value="Unassembled WGS sequence"/>
</dbReference>
<dbReference type="Gene3D" id="3.10.100.10">
    <property type="entry name" value="Mannose-Binding Protein A, subunit A"/>
    <property type="match status" value="1"/>
</dbReference>
<feature type="chain" id="PRO_5042981615" description="C-type lectin domain-containing protein" evidence="1">
    <location>
        <begin position="21"/>
        <end position="170"/>
    </location>
</feature>
<name>A0AAN8L3B1_9TELE</name>
<dbReference type="InterPro" id="IPR050111">
    <property type="entry name" value="C-type_lectin/snaclec_domain"/>
</dbReference>
<feature type="non-terminal residue" evidence="3">
    <location>
        <position position="170"/>
    </location>
</feature>
<protein>
    <recommendedName>
        <fullName evidence="2">C-type lectin domain-containing protein</fullName>
    </recommendedName>
</protein>
<sequence length="170" mass="19527">MVMLLTILLLLCAAIAPGDTKPLLQTNLEQIPPLEAEEVETQSRSCPSGWTRYGSRCFMFVSTQRTWLEAERYCVHFGANLASVHSSAEHHFVQELVRRHTNDLTYAWIGGFDHVQNRVWLWSDGSRLDYTSWHTGEPNNYNGKREPCLMMNWGGEKRWNDGNCGDKYSS</sequence>
<evidence type="ECO:0000259" key="2">
    <source>
        <dbReference type="PROSITE" id="PS50041"/>
    </source>
</evidence>
<evidence type="ECO:0000313" key="3">
    <source>
        <dbReference type="EMBL" id="KAK6303133.1"/>
    </source>
</evidence>
<dbReference type="AlphaFoldDB" id="A0AAN8L3B1"/>
<feature type="signal peptide" evidence="1">
    <location>
        <begin position="1"/>
        <end position="20"/>
    </location>
</feature>
<keyword evidence="4" id="KW-1185">Reference proteome</keyword>
<proteinExistence type="predicted"/>
<evidence type="ECO:0000256" key="1">
    <source>
        <dbReference type="SAM" id="SignalP"/>
    </source>
</evidence>
<dbReference type="CDD" id="cd00037">
    <property type="entry name" value="CLECT"/>
    <property type="match status" value="1"/>
</dbReference>
<dbReference type="PANTHER" id="PTHR22803">
    <property type="entry name" value="MANNOSE, PHOSPHOLIPASE, LECTIN RECEPTOR RELATED"/>
    <property type="match status" value="1"/>
</dbReference>
<dbReference type="SMART" id="SM00034">
    <property type="entry name" value="CLECT"/>
    <property type="match status" value="1"/>
</dbReference>
<dbReference type="InterPro" id="IPR016186">
    <property type="entry name" value="C-type_lectin-like/link_sf"/>
</dbReference>
<dbReference type="SUPFAM" id="SSF56436">
    <property type="entry name" value="C-type lectin-like"/>
    <property type="match status" value="1"/>
</dbReference>
<reference evidence="3 4" key="1">
    <citation type="submission" date="2021-04" db="EMBL/GenBank/DDBJ databases">
        <authorList>
            <person name="De Guttry C."/>
            <person name="Zahm M."/>
            <person name="Klopp C."/>
            <person name="Cabau C."/>
            <person name="Louis A."/>
            <person name="Berthelot C."/>
            <person name="Parey E."/>
            <person name="Roest Crollius H."/>
            <person name="Montfort J."/>
            <person name="Robinson-Rechavi M."/>
            <person name="Bucao C."/>
            <person name="Bouchez O."/>
            <person name="Gislard M."/>
            <person name="Lluch J."/>
            <person name="Milhes M."/>
            <person name="Lampietro C."/>
            <person name="Lopez Roques C."/>
            <person name="Donnadieu C."/>
            <person name="Braasch I."/>
            <person name="Desvignes T."/>
            <person name="Postlethwait J."/>
            <person name="Bobe J."/>
            <person name="Wedekind C."/>
            <person name="Guiguen Y."/>
        </authorList>
    </citation>
    <scope>NUCLEOTIDE SEQUENCE [LARGE SCALE GENOMIC DNA]</scope>
    <source>
        <strain evidence="3">Cs_M1</strain>
        <tissue evidence="3">Blood</tissue>
    </source>
</reference>
<dbReference type="PRINTS" id="PR01504">
    <property type="entry name" value="PNCREATITSAP"/>
</dbReference>
<gene>
    <name evidence="3" type="ORF">J4Q44_G00255870</name>
</gene>
<evidence type="ECO:0000313" key="4">
    <source>
        <dbReference type="Proteomes" id="UP001356427"/>
    </source>
</evidence>
<dbReference type="EMBL" id="JAGTTL010000024">
    <property type="protein sequence ID" value="KAK6303133.1"/>
    <property type="molecule type" value="Genomic_DNA"/>
</dbReference>
<dbReference type="InterPro" id="IPR016187">
    <property type="entry name" value="CTDL_fold"/>
</dbReference>
<organism evidence="3 4">
    <name type="scientific">Coregonus suidteri</name>
    <dbReference type="NCBI Taxonomy" id="861788"/>
    <lineage>
        <taxon>Eukaryota</taxon>
        <taxon>Metazoa</taxon>
        <taxon>Chordata</taxon>
        <taxon>Craniata</taxon>
        <taxon>Vertebrata</taxon>
        <taxon>Euteleostomi</taxon>
        <taxon>Actinopterygii</taxon>
        <taxon>Neopterygii</taxon>
        <taxon>Teleostei</taxon>
        <taxon>Protacanthopterygii</taxon>
        <taxon>Salmoniformes</taxon>
        <taxon>Salmonidae</taxon>
        <taxon>Coregoninae</taxon>
        <taxon>Coregonus</taxon>
    </lineage>
</organism>
<dbReference type="PROSITE" id="PS50041">
    <property type="entry name" value="C_TYPE_LECTIN_2"/>
    <property type="match status" value="1"/>
</dbReference>